<evidence type="ECO:0000256" key="1">
    <source>
        <dbReference type="SAM" id="Phobius"/>
    </source>
</evidence>
<dbReference type="Proteomes" id="UP000187261">
    <property type="component" value="Unassembled WGS sequence"/>
</dbReference>
<keyword evidence="3" id="KW-1185">Reference proteome</keyword>
<evidence type="ECO:0000313" key="3">
    <source>
        <dbReference type="Proteomes" id="UP000187261"/>
    </source>
</evidence>
<gene>
    <name evidence="2" type="ORF">SAMN05660493_03017</name>
</gene>
<protein>
    <submittedName>
        <fullName evidence="2">Uncharacterized protein</fullName>
    </submittedName>
</protein>
<proteinExistence type="predicted"/>
<sequence length="50" mass="5953">MQTGTMKGQAMGYDKYWNLFFLSVKRTFIIFTIIRMLVHGNGKRLLFYES</sequence>
<accession>A0A1U7PXJ6</accession>
<reference evidence="3" key="1">
    <citation type="submission" date="2016-10" db="EMBL/GenBank/DDBJ databases">
        <authorList>
            <person name="Varghese N."/>
            <person name="Submissions S."/>
        </authorList>
    </citation>
    <scope>NUCLEOTIDE SEQUENCE [LARGE SCALE GENOMIC DNA]</scope>
    <source>
        <strain evidence="3">DSM 19482</strain>
    </source>
</reference>
<evidence type="ECO:0000313" key="2">
    <source>
        <dbReference type="EMBL" id="SIT98276.1"/>
    </source>
</evidence>
<keyword evidence="1" id="KW-1133">Transmembrane helix</keyword>
<feature type="transmembrane region" description="Helical" evidence="1">
    <location>
        <begin position="16"/>
        <end position="38"/>
    </location>
</feature>
<keyword evidence="1" id="KW-0812">Transmembrane</keyword>
<keyword evidence="1" id="KW-0472">Membrane</keyword>
<dbReference type="EMBL" id="FTPU01000048">
    <property type="protein sequence ID" value="SIT98276.1"/>
    <property type="molecule type" value="Genomic_DNA"/>
</dbReference>
<dbReference type="AlphaFoldDB" id="A0A1U7PXJ6"/>
<dbReference type="STRING" id="1121284.SAMN05660493_03017"/>
<name>A0A1U7PXJ6_9FLAO</name>
<organism evidence="2 3">
    <name type="scientific">Epilithonimonas bovis DSM 19482</name>
    <dbReference type="NCBI Taxonomy" id="1121284"/>
    <lineage>
        <taxon>Bacteria</taxon>
        <taxon>Pseudomonadati</taxon>
        <taxon>Bacteroidota</taxon>
        <taxon>Flavobacteriia</taxon>
        <taxon>Flavobacteriales</taxon>
        <taxon>Weeksellaceae</taxon>
        <taxon>Chryseobacterium group</taxon>
        <taxon>Epilithonimonas</taxon>
    </lineage>
</organism>